<name>A0AAV7RHJ7_PLEWA</name>
<comment type="caution">
    <text evidence="1">The sequence shown here is derived from an EMBL/GenBank/DDBJ whole genome shotgun (WGS) entry which is preliminary data.</text>
</comment>
<accession>A0AAV7RHJ7</accession>
<sequence length="206" mass="21978">MPGTPRHDDFIDQGTLLAAVPSRSRSVISRYGYQGSRGGPQKNSGVAEISRATPGGRRAQEATATWSLQVIKAAFSRWTRLLVLIGAMSGKGSGGPFWVFTDPRGRAWQSRSRVIEAASSKGSAVPLLLIKSCKWQSLAKRARGDSSCELQRFSRATPGDIRVASGRVWQSCSGLIETVSGKDSAGVLWVIKGLQAAEFGKAAQGD</sequence>
<protein>
    <submittedName>
        <fullName evidence="1">Uncharacterized protein</fullName>
    </submittedName>
</protein>
<dbReference type="AlphaFoldDB" id="A0AAV7RHJ7"/>
<gene>
    <name evidence="1" type="ORF">NDU88_004685</name>
</gene>
<evidence type="ECO:0000313" key="2">
    <source>
        <dbReference type="Proteomes" id="UP001066276"/>
    </source>
</evidence>
<dbReference type="EMBL" id="JANPWB010000009">
    <property type="protein sequence ID" value="KAJ1151906.1"/>
    <property type="molecule type" value="Genomic_DNA"/>
</dbReference>
<reference evidence="1" key="1">
    <citation type="journal article" date="2022" name="bioRxiv">
        <title>Sequencing and chromosome-scale assembly of the giantPleurodeles waltlgenome.</title>
        <authorList>
            <person name="Brown T."/>
            <person name="Elewa A."/>
            <person name="Iarovenko S."/>
            <person name="Subramanian E."/>
            <person name="Araus A.J."/>
            <person name="Petzold A."/>
            <person name="Susuki M."/>
            <person name="Suzuki K.-i.T."/>
            <person name="Hayashi T."/>
            <person name="Toyoda A."/>
            <person name="Oliveira C."/>
            <person name="Osipova E."/>
            <person name="Leigh N.D."/>
            <person name="Simon A."/>
            <person name="Yun M.H."/>
        </authorList>
    </citation>
    <scope>NUCLEOTIDE SEQUENCE</scope>
    <source>
        <strain evidence="1">20211129_DDA</strain>
        <tissue evidence="1">Liver</tissue>
    </source>
</reference>
<keyword evidence="2" id="KW-1185">Reference proteome</keyword>
<dbReference type="Proteomes" id="UP001066276">
    <property type="component" value="Chromosome 5"/>
</dbReference>
<organism evidence="1 2">
    <name type="scientific">Pleurodeles waltl</name>
    <name type="common">Iberian ribbed newt</name>
    <dbReference type="NCBI Taxonomy" id="8319"/>
    <lineage>
        <taxon>Eukaryota</taxon>
        <taxon>Metazoa</taxon>
        <taxon>Chordata</taxon>
        <taxon>Craniata</taxon>
        <taxon>Vertebrata</taxon>
        <taxon>Euteleostomi</taxon>
        <taxon>Amphibia</taxon>
        <taxon>Batrachia</taxon>
        <taxon>Caudata</taxon>
        <taxon>Salamandroidea</taxon>
        <taxon>Salamandridae</taxon>
        <taxon>Pleurodelinae</taxon>
        <taxon>Pleurodeles</taxon>
    </lineage>
</organism>
<evidence type="ECO:0000313" key="1">
    <source>
        <dbReference type="EMBL" id="KAJ1151906.1"/>
    </source>
</evidence>
<proteinExistence type="predicted"/>